<evidence type="ECO:0000313" key="3">
    <source>
        <dbReference type="Proteomes" id="UP000265703"/>
    </source>
</evidence>
<reference evidence="2 3" key="1">
    <citation type="submission" date="2018-06" db="EMBL/GenBank/DDBJ databases">
        <title>Comparative genomics reveals the genomic features of Rhizophagus irregularis, R. cerebriforme, R. diaphanum and Gigaspora rosea, and their symbiotic lifestyle signature.</title>
        <authorList>
            <person name="Morin E."/>
            <person name="San Clemente H."/>
            <person name="Chen E.C.H."/>
            <person name="De La Providencia I."/>
            <person name="Hainaut M."/>
            <person name="Kuo A."/>
            <person name="Kohler A."/>
            <person name="Murat C."/>
            <person name="Tang N."/>
            <person name="Roy S."/>
            <person name="Loubradou J."/>
            <person name="Henrissat B."/>
            <person name="Grigoriev I.V."/>
            <person name="Corradi N."/>
            <person name="Roux C."/>
            <person name="Martin F.M."/>
        </authorList>
    </citation>
    <scope>NUCLEOTIDE SEQUENCE [LARGE SCALE GENOMIC DNA]</scope>
    <source>
        <strain evidence="2 3">DAOM 227022</strain>
    </source>
</reference>
<comment type="caution">
    <text evidence="2">The sequence shown here is derived from an EMBL/GenBank/DDBJ whole genome shotgun (WGS) entry which is preliminary data.</text>
</comment>
<sequence>MSTDLYLELIETLNMENEFRKLLYSIPRLTVQKIIENVIYSTPSYGFKVVYDPALNVCNSLDDQHRSELISSLLQMIVEYGKIIKADDQLFIELFRSTARHIENHLDSNLSSSQKLDTSQNLENIQNNAEIDYFFSTLYYPDLDSQAKSRQKRVYQPVKLKSKNTTQIDNTSKLFEDLHANLQRAPRDNHKYLYQLLCLFDYLAFIICKDEQQAYQVNSLMKLIMHRVIQRLKKANLTNSLNSLNGIYSNDNESINNLIKYIDAEPQKKLSNLEFRSKRIAHRLQEDKSEYRNATLNLKAAYHMNSKNSEPLNKHEENANRRSNKKRSIQLLSLGDKLYQISTSWIRISFKINAAICGSI</sequence>
<proteinExistence type="predicted"/>
<accession>A0A397TDL8</accession>
<name>A0A397TDL8_9GLOM</name>
<feature type="region of interest" description="Disordered" evidence="1">
    <location>
        <begin position="305"/>
        <end position="325"/>
    </location>
</feature>
<organism evidence="2 3">
    <name type="scientific">Glomus cerebriforme</name>
    <dbReference type="NCBI Taxonomy" id="658196"/>
    <lineage>
        <taxon>Eukaryota</taxon>
        <taxon>Fungi</taxon>
        <taxon>Fungi incertae sedis</taxon>
        <taxon>Mucoromycota</taxon>
        <taxon>Glomeromycotina</taxon>
        <taxon>Glomeromycetes</taxon>
        <taxon>Glomerales</taxon>
        <taxon>Glomeraceae</taxon>
        <taxon>Glomus</taxon>
    </lineage>
</organism>
<gene>
    <name evidence="2" type="ORF">C1645_435703</name>
</gene>
<protein>
    <submittedName>
        <fullName evidence="2">Uncharacterized protein</fullName>
    </submittedName>
</protein>
<keyword evidence="3" id="KW-1185">Reference proteome</keyword>
<evidence type="ECO:0000256" key="1">
    <source>
        <dbReference type="SAM" id="MobiDB-lite"/>
    </source>
</evidence>
<evidence type="ECO:0000313" key="2">
    <source>
        <dbReference type="EMBL" id="RIA96022.1"/>
    </source>
</evidence>
<dbReference type="EMBL" id="QKYT01000052">
    <property type="protein sequence ID" value="RIA96022.1"/>
    <property type="molecule type" value="Genomic_DNA"/>
</dbReference>
<dbReference type="Proteomes" id="UP000265703">
    <property type="component" value="Unassembled WGS sequence"/>
</dbReference>
<dbReference type="AlphaFoldDB" id="A0A397TDL8"/>
<dbReference type="OrthoDB" id="2385910at2759"/>